<keyword evidence="5" id="KW-0560">Oxidoreductase</keyword>
<dbReference type="Proteomes" id="UP000283895">
    <property type="component" value="Unassembled WGS sequence"/>
</dbReference>
<keyword evidence="14" id="KW-1185">Reference proteome</keyword>
<dbReference type="CDD" id="cd00833">
    <property type="entry name" value="PKS"/>
    <property type="match status" value="1"/>
</dbReference>
<dbReference type="SMART" id="SM00825">
    <property type="entry name" value="PKS_KS"/>
    <property type="match status" value="1"/>
</dbReference>
<dbReference type="InterPro" id="IPR006162">
    <property type="entry name" value="Ppantetheine_attach_site"/>
</dbReference>
<organism evidence="13 14">
    <name type="scientific">Cytospora schulzeri</name>
    <dbReference type="NCBI Taxonomy" id="448051"/>
    <lineage>
        <taxon>Eukaryota</taxon>
        <taxon>Fungi</taxon>
        <taxon>Dikarya</taxon>
        <taxon>Ascomycota</taxon>
        <taxon>Pezizomycotina</taxon>
        <taxon>Sordariomycetes</taxon>
        <taxon>Sordariomycetidae</taxon>
        <taxon>Diaporthales</taxon>
        <taxon>Cytosporaceae</taxon>
        <taxon>Cytospora</taxon>
    </lineage>
</organism>
<dbReference type="GO" id="GO:0031177">
    <property type="term" value="F:phosphopantetheine binding"/>
    <property type="evidence" value="ECO:0007669"/>
    <property type="project" value="InterPro"/>
</dbReference>
<evidence type="ECO:0000259" key="12">
    <source>
        <dbReference type="PROSITE" id="PS52019"/>
    </source>
</evidence>
<dbReference type="PROSITE" id="PS52004">
    <property type="entry name" value="KS3_2"/>
    <property type="match status" value="1"/>
</dbReference>
<dbReference type="SUPFAM" id="SSF50129">
    <property type="entry name" value="GroES-like"/>
    <property type="match status" value="1"/>
</dbReference>
<dbReference type="CDD" id="cd02440">
    <property type="entry name" value="AdoMet_MTases"/>
    <property type="match status" value="1"/>
</dbReference>
<evidence type="ECO:0000256" key="2">
    <source>
        <dbReference type="ARBA" id="ARBA00022553"/>
    </source>
</evidence>
<dbReference type="InterPro" id="IPR029063">
    <property type="entry name" value="SAM-dependent_MTases_sf"/>
</dbReference>
<dbReference type="CDD" id="cd05274">
    <property type="entry name" value="KR_FAS_SDR_x"/>
    <property type="match status" value="1"/>
</dbReference>
<dbReference type="InterPro" id="IPR014030">
    <property type="entry name" value="Ketoacyl_synth_N"/>
</dbReference>
<dbReference type="InterPro" id="IPR009081">
    <property type="entry name" value="PP-bd_ACP"/>
</dbReference>
<evidence type="ECO:0000256" key="8">
    <source>
        <dbReference type="PROSITE-ProRule" id="PRU01363"/>
    </source>
</evidence>
<keyword evidence="3" id="KW-0808">Transferase</keyword>
<evidence type="ECO:0000256" key="3">
    <source>
        <dbReference type="ARBA" id="ARBA00022679"/>
    </source>
</evidence>
<dbReference type="Gene3D" id="3.40.366.10">
    <property type="entry name" value="Malonyl-Coenzyme A Acyl Carrier Protein, domain 2"/>
    <property type="match status" value="1"/>
</dbReference>
<dbReference type="InterPro" id="IPR057326">
    <property type="entry name" value="KR_dom"/>
</dbReference>
<dbReference type="InterPro" id="IPR014031">
    <property type="entry name" value="Ketoacyl_synth_C"/>
</dbReference>
<dbReference type="InterPro" id="IPR050091">
    <property type="entry name" value="PKS_NRPS_Biosynth_Enz"/>
</dbReference>
<dbReference type="Gene3D" id="1.10.1200.10">
    <property type="entry name" value="ACP-like"/>
    <property type="match status" value="1"/>
</dbReference>
<dbReference type="Gene3D" id="3.40.50.720">
    <property type="entry name" value="NAD(P)-binding Rossmann-like Domain"/>
    <property type="match status" value="1"/>
</dbReference>
<dbReference type="Pfam" id="PF02801">
    <property type="entry name" value="Ketoacyl-synt_C"/>
    <property type="match status" value="1"/>
</dbReference>
<dbReference type="InterPro" id="IPR020841">
    <property type="entry name" value="PKS_Beta-ketoAc_synthase_dom"/>
</dbReference>
<dbReference type="InterPro" id="IPR036291">
    <property type="entry name" value="NAD(P)-bd_dom_sf"/>
</dbReference>
<dbReference type="InterPro" id="IPR018201">
    <property type="entry name" value="Ketoacyl_synth_AS"/>
</dbReference>
<dbReference type="Pfam" id="PF23114">
    <property type="entry name" value="NAD-bd_HRPKS_sdrA"/>
    <property type="match status" value="1"/>
</dbReference>
<dbReference type="GO" id="GO:0006633">
    <property type="term" value="P:fatty acid biosynthetic process"/>
    <property type="evidence" value="ECO:0007669"/>
    <property type="project" value="InterPro"/>
</dbReference>
<dbReference type="STRING" id="356882.A0A423WWT1"/>
<reference evidence="13 14" key="1">
    <citation type="submission" date="2015-09" db="EMBL/GenBank/DDBJ databases">
        <title>Host preference determinants of Valsa canker pathogens revealed by comparative genomics.</title>
        <authorList>
            <person name="Yin Z."/>
            <person name="Huang L."/>
        </authorList>
    </citation>
    <scope>NUCLEOTIDE SEQUENCE [LARGE SCALE GENOMIC DNA]</scope>
    <source>
        <strain evidence="13 14">03-1</strain>
    </source>
</reference>
<dbReference type="InterPro" id="IPR020843">
    <property type="entry name" value="ER"/>
</dbReference>
<dbReference type="SUPFAM" id="SSF55048">
    <property type="entry name" value="Probable ACP-binding domain of malonyl-CoA ACP transacylase"/>
    <property type="match status" value="1"/>
</dbReference>
<dbReference type="InterPro" id="IPR056501">
    <property type="entry name" value="NAD-bd_HRPKS_sdrA"/>
</dbReference>
<feature type="region of interest" description="N-terminal hotdog fold" evidence="8">
    <location>
        <begin position="992"/>
        <end position="1133"/>
    </location>
</feature>
<keyword evidence="7" id="KW-0012">Acyltransferase</keyword>
<dbReference type="Pfam" id="PF00109">
    <property type="entry name" value="ketoacyl-synt"/>
    <property type="match status" value="1"/>
</dbReference>
<feature type="active site" description="Proton acceptor; for dehydratase activity" evidence="8">
    <location>
        <position position="1024"/>
    </location>
</feature>
<dbReference type="InterPro" id="IPR020807">
    <property type="entry name" value="PKS_DH"/>
</dbReference>
<dbReference type="InterPro" id="IPR011032">
    <property type="entry name" value="GroES-like_sf"/>
</dbReference>
<proteinExistence type="predicted"/>
<dbReference type="Gene3D" id="3.90.180.10">
    <property type="entry name" value="Medium-chain alcohol dehydrogenases, catalytic domain"/>
    <property type="match status" value="1"/>
</dbReference>
<dbReference type="Pfam" id="PF00698">
    <property type="entry name" value="Acyl_transf_1"/>
    <property type="match status" value="1"/>
</dbReference>
<dbReference type="Pfam" id="PF08240">
    <property type="entry name" value="ADH_N"/>
    <property type="match status" value="1"/>
</dbReference>
<dbReference type="SUPFAM" id="SSF53901">
    <property type="entry name" value="Thiolase-like"/>
    <property type="match status" value="1"/>
</dbReference>
<dbReference type="Pfam" id="PF08659">
    <property type="entry name" value="KR"/>
    <property type="match status" value="1"/>
</dbReference>
<dbReference type="Pfam" id="PF21089">
    <property type="entry name" value="PKS_DH_N"/>
    <property type="match status" value="1"/>
</dbReference>
<dbReference type="Pfam" id="PF22621">
    <property type="entry name" value="CurL-like_PKS_C"/>
    <property type="match status" value="1"/>
</dbReference>
<feature type="domain" description="Carrier" evidence="10">
    <location>
        <begin position="2558"/>
        <end position="2636"/>
    </location>
</feature>
<dbReference type="SUPFAM" id="SSF53335">
    <property type="entry name" value="S-adenosyl-L-methionine-dependent methyltransferases"/>
    <property type="match status" value="1"/>
</dbReference>
<dbReference type="CDD" id="cd05195">
    <property type="entry name" value="enoyl_red"/>
    <property type="match status" value="1"/>
</dbReference>
<dbReference type="Gene3D" id="3.30.70.3290">
    <property type="match status" value="1"/>
</dbReference>
<dbReference type="Pfam" id="PF08242">
    <property type="entry name" value="Methyltransf_12"/>
    <property type="match status" value="1"/>
</dbReference>
<protein>
    <submittedName>
        <fullName evidence="13">Uncharacterized protein</fullName>
    </submittedName>
</protein>
<feature type="region of interest" description="Disordered" evidence="9">
    <location>
        <begin position="440"/>
        <end position="469"/>
    </location>
</feature>
<feature type="region of interest" description="C-terminal hotdog fold" evidence="8">
    <location>
        <begin position="1156"/>
        <end position="1315"/>
    </location>
</feature>
<dbReference type="OrthoDB" id="329835at2759"/>
<feature type="active site" description="Proton donor; for dehydratase activity" evidence="8">
    <location>
        <position position="1226"/>
    </location>
</feature>
<evidence type="ECO:0000259" key="11">
    <source>
        <dbReference type="PROSITE" id="PS52004"/>
    </source>
</evidence>
<dbReference type="InterPro" id="IPR013154">
    <property type="entry name" value="ADH-like_N"/>
</dbReference>
<dbReference type="InterPro" id="IPR042104">
    <property type="entry name" value="PKS_dehydratase_sf"/>
</dbReference>
<keyword evidence="4" id="KW-0521">NADP</keyword>
<name>A0A423WWT1_9PEZI</name>
<dbReference type="InterPro" id="IPR013217">
    <property type="entry name" value="Methyltransf_12"/>
</dbReference>
<dbReference type="GO" id="GO:0004315">
    <property type="term" value="F:3-oxoacyl-[acyl-carrier-protein] synthase activity"/>
    <property type="evidence" value="ECO:0007669"/>
    <property type="project" value="InterPro"/>
</dbReference>
<dbReference type="PANTHER" id="PTHR43775:SF29">
    <property type="entry name" value="ASPERFURANONE POLYKETIDE SYNTHASE AFOG-RELATED"/>
    <property type="match status" value="1"/>
</dbReference>
<dbReference type="SMART" id="SM00826">
    <property type="entry name" value="PKS_DH"/>
    <property type="match status" value="1"/>
</dbReference>
<dbReference type="InterPro" id="IPR036736">
    <property type="entry name" value="ACP-like_sf"/>
</dbReference>
<evidence type="ECO:0000256" key="7">
    <source>
        <dbReference type="ARBA" id="ARBA00023315"/>
    </source>
</evidence>
<dbReference type="Pfam" id="PF13602">
    <property type="entry name" value="ADH_zinc_N_2"/>
    <property type="match status" value="1"/>
</dbReference>
<dbReference type="PROSITE" id="PS52019">
    <property type="entry name" value="PKS_MFAS_DH"/>
    <property type="match status" value="1"/>
</dbReference>
<dbReference type="SMART" id="SM00822">
    <property type="entry name" value="PKS_KR"/>
    <property type="match status" value="1"/>
</dbReference>
<evidence type="ECO:0000259" key="10">
    <source>
        <dbReference type="PROSITE" id="PS50075"/>
    </source>
</evidence>
<keyword evidence="2" id="KW-0597">Phosphoprotein</keyword>
<dbReference type="PROSITE" id="PS00606">
    <property type="entry name" value="KS3_1"/>
    <property type="match status" value="1"/>
</dbReference>
<dbReference type="SMART" id="SM00829">
    <property type="entry name" value="PKS_ER"/>
    <property type="match status" value="1"/>
</dbReference>
<dbReference type="InterPro" id="IPR049551">
    <property type="entry name" value="PKS_DH_C"/>
</dbReference>
<keyword evidence="6" id="KW-0511">Multifunctional enzyme</keyword>
<keyword evidence="1" id="KW-0596">Phosphopantetheine</keyword>
<accession>A0A423WWT1</accession>
<dbReference type="Pfam" id="PF14765">
    <property type="entry name" value="PS-DH"/>
    <property type="match status" value="1"/>
</dbReference>
<feature type="domain" description="PKS/mFAS DH" evidence="12">
    <location>
        <begin position="992"/>
        <end position="1315"/>
    </location>
</feature>
<dbReference type="InterPro" id="IPR016039">
    <property type="entry name" value="Thiolase-like"/>
</dbReference>
<dbReference type="SMART" id="SM00827">
    <property type="entry name" value="PKS_AT"/>
    <property type="match status" value="1"/>
</dbReference>
<feature type="domain" description="Ketosynthase family 3 (KS3)" evidence="11">
    <location>
        <begin position="24"/>
        <end position="432"/>
    </location>
</feature>
<evidence type="ECO:0000256" key="6">
    <source>
        <dbReference type="ARBA" id="ARBA00023268"/>
    </source>
</evidence>
<evidence type="ECO:0000313" key="14">
    <source>
        <dbReference type="Proteomes" id="UP000283895"/>
    </source>
</evidence>
<dbReference type="GO" id="GO:0004312">
    <property type="term" value="F:fatty acid synthase activity"/>
    <property type="evidence" value="ECO:0007669"/>
    <property type="project" value="TreeGrafter"/>
</dbReference>
<dbReference type="InterPro" id="IPR016036">
    <property type="entry name" value="Malonyl_transacylase_ACP-bd"/>
</dbReference>
<sequence>MGSVGTQAPMPQAQPPVAGSGPEADDIAIVGFSMKLPGEATSPEKFWDMLRAGRAASGEFPPDRINLAGHYHPDTSRLDQMPLRGGYFLQEKIDRFDAPFFSISPAVAACMEPQQRGMLETCYRALENAGITIPQCSGTRTSVHTGSFTDDYRSVMFHDRLEGHMYAATGLANSILANRVSWFFNLKGPSLNLDTACSSSLTALHLACQDLRTGTTDMGLVGGCNLIYHPDYMLMMSNMSFLSTDSRSWSLDEKANGYARGEGFGVLVIKRLSDAARDGDTVRAVIRATRLNQDGRTPGITVPNGEAHKALIRETYAQANIDMEPTRFFEAHATGTQAGDPTEANAVGESFCHVRSASDPLWIGAVKSNVGHLEAGSGMASLFKAILVLEKGIIPPNAHLEKLNPRIQAERYHLAVNSFGFGGSNGVVILDDAHHYPRSRGLTVQNRTKVEPPTPEDLERTQTSTNGTHGGEHNVANGASPIQPGQGILVWSSVDEDGLNRMQSDLSAFFSNHASEHLTEEDMKDIAYTLCSRRTEFSWRLFVAFSDLSDLQGKLISSSGLTKAKSTQGRHAAFVFTGQGAQYAGMGRGLMTVFRTYRESMEHNQKLLDAMGCEWRLEDVMYDLETAKADRIHEPQYSQPACTALQIALVDLIWSFGIRPSVVVGHSSGEIAAAYCSGALTRESALQVAYHRGRLAAKLRTTTNCKLSMMAVGLGAADTEPYLSELDEKFSTTGGRQVGIACINSSKNVTLSGDLEQLRFMEEVLQGAGVFARRLNVDMAYHSSFMMPIAQEYQDCLNNLQSDSSNNSSGSTIMVSSVTGDVVYPVDLISPDYWARNMTSPVRFSDAISRLTAQSGKKRKVLGQKAARNTDPLNKKITDMIEVGPHHALRGPVRECLQTVGLVDTIQYHPTLTRTSPQSTTSPTAPGDMMSAAGKLWTLGYPVNLLAANSLPQGPTRALRTDLPEYPFNHTQVHWRESRVARNYRLRDVPQHDFLGVRSDDWNEKQAHWRTLVGEARLPWLRDHRLAGEYLYPAGGMIVMAVEAARQLLAHPSGGGGGAGGAGASSFELQDVQFLNAFRALRGDGAGSTVETRFTLSPTVQNPRWSQFHLFIYEESSWVEVCRGRIRAYQDSEDDGYDKNDHLQRWDTLAFEEKLSKTKQSFNTKAFYDVVANSHDAAYGPSFQTLDNITMSATGEVMVDIHTRKWAETYDDKYVSPHVIHPATVDGLLQLAFPAIYGTTNTVVPTRVGRIWINARELLRRSEQGLSVMRALGECATRGHRGTEVRARVVAPETGEPLIDMAQYETTIVASNNDDQRGEMEPKKLCATMQWLPDVDVLSAAALKEFVHVERDPQAEASRIGTYTDLHVVIRYFLSNALERLKDVDVEGACSKHAENLVRWMKHRVSSIPHTVDADGTAEKMVQDSSFREAKIESVSNFDAECRTLTTLARNIYEIVLGHVDPLKLLADGTLAREYYQKVIVESPNVPSLTKYLNLLGHKNPGMRILEIGAGTGDSTEVVTKALTQEGRPRWAQYDYTDASPSPFAEARKRFDELSNYMEFRVLDASGDLAKQGFEEASYDLIVAGNTLHTMSDLSRACSNLRKLLKHGGKLVLFETTNPDTLRSGLYGVVTEGWWQSIKDEDKCTPLLSVASWSEILQNSGLTGLDLVLQDSEDPELGEQTILVASAASSSDNPPVHRDRADLETTILYDGRIAKQQELADLLHKQLQRNANSACNRMDIQSLTSTDLSDASCISLLDVDRPFLARLQETDFTHLKQIVASSRDILWVSQDSTLPASPEFSMVDGFARVMRGEYPFLKFATLSLEAEPAFLETPSIILDTWSRMLQTEDSSQTELEIRQRGGLLEIPRVIHSPGLNSLIAERSKERHAVESCRLGDAPPLALRIDSPGMLDSVCYHEIDGTAALGPLAEDEVLVRAHALGFSPRDYLIASGRLNEQDVGMQCAGVVEAAGPASGLQPGDRVCVLRRPAFQTLVRCKVSSVARIPDSMSYEDAASLPAAAVVAVHTLTTMGGLEEGETVLIQNAASTVGQVLVQIAKSMKARVLVTAKTADQRKMLSEVYSIPDEHIFTKGGTRVLDVTDGQGVDVVVALSPNHDETEALWKCLSGVGRFFYVSDGAEVNHVDSQKGSNVSFSRVNLAELVLKRQAYVARLLKKVETMLQSGTIHGVTGVQTFPAENAKAALEVYAGGDETGSSVVLLRAESLVKTELVNRPLYSFDSNGTYVIAGGLGGIGRSIARWMVARGARHLMLLSRSGASRPTARALVDELTQQDVQVVTPACDIADLHQLKKAIQDASKIMPPFKGFRDNYAKFFINVADTQPSLQDGIFENMSWEDWSESVKPKVLGSWNLHLAMPSGLDFFVLLSSISCILGGISQANYAVGNAYQNALCRYRHAIGERATSAVNLGMLVSEGVVAEDQELLALMRSIGQFMDIEGNEMFALLEHHLAPRQPGHEDNHSQTGSRSLSYDDEERAQPILGIQLPAPLVAAGKELPNYLKEPHFRHFHYVDTEHKRGAHNKNPAEVGVDYASAIANGETTDQVAADMVQWLTTKMSRLLGLAMADIDVTRPISSYGVDSLMGIELRNWFERELGAKMPVFELLSSSTSMADVCAKAAGRTRFRGEQTAH</sequence>
<comment type="caution">
    <text evidence="13">The sequence shown here is derived from an EMBL/GenBank/DDBJ whole genome shotgun (WGS) entry which is preliminary data.</text>
</comment>
<dbReference type="PROSITE" id="PS50075">
    <property type="entry name" value="CARRIER"/>
    <property type="match status" value="1"/>
</dbReference>
<dbReference type="SUPFAM" id="SSF47336">
    <property type="entry name" value="ACP-like"/>
    <property type="match status" value="1"/>
</dbReference>
<dbReference type="InterPro" id="IPR049900">
    <property type="entry name" value="PKS_mFAS_DH"/>
</dbReference>
<dbReference type="Pfam" id="PF00550">
    <property type="entry name" value="PP-binding"/>
    <property type="match status" value="1"/>
</dbReference>
<dbReference type="Gene3D" id="3.10.129.110">
    <property type="entry name" value="Polyketide synthase dehydratase"/>
    <property type="match status" value="1"/>
</dbReference>
<evidence type="ECO:0000256" key="5">
    <source>
        <dbReference type="ARBA" id="ARBA00023002"/>
    </source>
</evidence>
<dbReference type="GO" id="GO:0030639">
    <property type="term" value="P:polyketide biosynthetic process"/>
    <property type="evidence" value="ECO:0007669"/>
    <property type="project" value="UniProtKB-ARBA"/>
</dbReference>
<dbReference type="PANTHER" id="PTHR43775">
    <property type="entry name" value="FATTY ACID SYNTHASE"/>
    <property type="match status" value="1"/>
</dbReference>
<evidence type="ECO:0000256" key="4">
    <source>
        <dbReference type="ARBA" id="ARBA00022857"/>
    </source>
</evidence>
<dbReference type="SMART" id="SM00823">
    <property type="entry name" value="PKS_PP"/>
    <property type="match status" value="1"/>
</dbReference>
<dbReference type="InterPro" id="IPR001227">
    <property type="entry name" value="Ac_transferase_dom_sf"/>
</dbReference>
<gene>
    <name evidence="13" type="ORF">VMCG_03411</name>
</gene>
<dbReference type="InterPro" id="IPR013968">
    <property type="entry name" value="PKS_KR"/>
</dbReference>
<dbReference type="EMBL" id="LKEA01000007">
    <property type="protein sequence ID" value="ROW07963.1"/>
    <property type="molecule type" value="Genomic_DNA"/>
</dbReference>
<evidence type="ECO:0000256" key="9">
    <source>
        <dbReference type="SAM" id="MobiDB-lite"/>
    </source>
</evidence>
<feature type="compositionally biased region" description="Low complexity" evidence="9">
    <location>
        <begin position="7"/>
        <end position="18"/>
    </location>
</feature>
<dbReference type="SUPFAM" id="SSF51735">
    <property type="entry name" value="NAD(P)-binding Rossmann-fold domains"/>
    <property type="match status" value="2"/>
</dbReference>
<dbReference type="GO" id="GO:0016491">
    <property type="term" value="F:oxidoreductase activity"/>
    <property type="evidence" value="ECO:0007669"/>
    <property type="project" value="UniProtKB-KW"/>
</dbReference>
<dbReference type="Gene3D" id="3.40.50.150">
    <property type="entry name" value="Vaccinia Virus protein VP39"/>
    <property type="match status" value="1"/>
</dbReference>
<evidence type="ECO:0000313" key="13">
    <source>
        <dbReference type="EMBL" id="ROW07963.1"/>
    </source>
</evidence>
<dbReference type="Gene3D" id="3.40.47.10">
    <property type="match status" value="1"/>
</dbReference>
<dbReference type="PROSITE" id="PS00012">
    <property type="entry name" value="PHOSPHOPANTETHEINE"/>
    <property type="match status" value="1"/>
</dbReference>
<dbReference type="SUPFAM" id="SSF52151">
    <property type="entry name" value="FabD/lysophospholipase-like"/>
    <property type="match status" value="1"/>
</dbReference>
<evidence type="ECO:0000256" key="1">
    <source>
        <dbReference type="ARBA" id="ARBA00022450"/>
    </source>
</evidence>
<dbReference type="InterPro" id="IPR016035">
    <property type="entry name" value="Acyl_Trfase/lysoPLipase"/>
</dbReference>
<dbReference type="InterPro" id="IPR014043">
    <property type="entry name" value="Acyl_transferase_dom"/>
</dbReference>
<dbReference type="InterPro" id="IPR020806">
    <property type="entry name" value="PKS_PP-bd"/>
</dbReference>
<feature type="region of interest" description="Disordered" evidence="9">
    <location>
        <begin position="1"/>
        <end position="24"/>
    </location>
</feature>
<dbReference type="InterPro" id="IPR049552">
    <property type="entry name" value="PKS_DH_N"/>
</dbReference>